<dbReference type="PROSITE" id="PS00678">
    <property type="entry name" value="WD_REPEATS_1"/>
    <property type="match status" value="1"/>
</dbReference>
<proteinExistence type="inferred from homology"/>
<comment type="function">
    <text evidence="5">Involved in mitochondrial fission. Acts as an adapter protein required to form mitochondrial fission complexes. Formation of these complexes is required to promote constriction and fission of the mitochondrial compartment at a late step in mitochondrial division.</text>
</comment>
<reference evidence="8 9" key="1">
    <citation type="submission" date="2016-04" db="EMBL/GenBank/DDBJ databases">
        <title>A degradative enzymes factory behind the ericoid mycorrhizal symbiosis.</title>
        <authorList>
            <consortium name="DOE Joint Genome Institute"/>
            <person name="Martino E."/>
            <person name="Morin E."/>
            <person name="Grelet G."/>
            <person name="Kuo A."/>
            <person name="Kohler A."/>
            <person name="Daghino S."/>
            <person name="Barry K."/>
            <person name="Choi C."/>
            <person name="Cichocki N."/>
            <person name="Clum A."/>
            <person name="Copeland A."/>
            <person name="Hainaut M."/>
            <person name="Haridas S."/>
            <person name="Labutti K."/>
            <person name="Lindquist E."/>
            <person name="Lipzen A."/>
            <person name="Khouja H.-R."/>
            <person name="Murat C."/>
            <person name="Ohm R."/>
            <person name="Olson A."/>
            <person name="Spatafora J."/>
            <person name="Veneault-Fourrey C."/>
            <person name="Henrissat B."/>
            <person name="Grigoriev I."/>
            <person name="Martin F."/>
            <person name="Perotto S."/>
        </authorList>
    </citation>
    <scope>NUCLEOTIDE SEQUENCE [LARGE SCALE GENOMIC DNA]</scope>
    <source>
        <strain evidence="8 9">F</strain>
    </source>
</reference>
<dbReference type="Gene3D" id="3.40.50.300">
    <property type="entry name" value="P-loop containing nucleotide triphosphate hydrolases"/>
    <property type="match status" value="1"/>
</dbReference>
<dbReference type="AlphaFoldDB" id="A0A2J6R136"/>
<feature type="repeat" description="WD" evidence="6">
    <location>
        <begin position="797"/>
        <end position="838"/>
    </location>
</feature>
<dbReference type="InterPro" id="IPR036322">
    <property type="entry name" value="WD40_repeat_dom_sf"/>
</dbReference>
<dbReference type="InterPro" id="IPR001680">
    <property type="entry name" value="WD40_rpt"/>
</dbReference>
<sequence length="1069" mass="119387">MVHRLPSFAAVASRVVDFWYSSPPQEVVQSNFLFPHRPTSEAMDVLSAAASVIAVIQISESVASLCSQYFTAVKNAKPDIELLQGELGRLKTVLEGAQQILKGPNGARFHTSQPLRDGLSGSSLQLNELEKKLKEKLNLGKTGKVMIHFGFRALNWPFEKGEVDGIIQILKGYRDTLSAALVIDTAQKLVLSKLPIATDAAFDSYAEEHNTRCHANTRIELFHQIHEWVDDPRGQCIFWLKGMAGTGKSTISRTAAQLFANKGKLGASFFFKRGERDRGHAGLFFTTIASQLISKEPRMAPFVREAIDTNPTITSKALREQFEKLVLEPLRKLTGDPDELKPIVIVVDALDECEERDVRVIVNALSQASVKLRLFVTSRPELPIRLGFGDIKGKYQDMVLHEVPEPIIKHDIKAFLDDELARIRSDYNSMLPEHLQLPSDWPGENIIQILVYMAIPLFIFAATVCRFIEDTARSNPAGQLKKVLDYHTSANDAELDKLDATYLPILSQLLAGSTANERTRRVEEFRRLVGPIVLLAEPLSVLSLSGLLDIGPAIILGRLNCLHSVLSVPSKIDVPVRMFHLSFRDFLVDPAKRTTNEFGVDEIECHKGIADRCLRLLDSKDHVRDRDRDRDHLRRDICNLKMPGKARIEVDAKMMRKSLPPHVQYACLYWVYHLERSKDRVRDGGQVHLFLKRHFLHWLEALSLMGKISESIAMIGSLRSLLATDESTEMARFVRHARRFIVQNREIIDIAPLQIYSSAIASTPTDSVIRSMFEQPIPWISRLPKVPPAWSLEIQKLEGHSGPVTAVVFSTDGQLLASTSNDNTVRLWNPATGEQVRKLEGHSNSITAVAFSADSRLLASALLASASYDSTVRLWNPATGEQVRKLKGHPGWVHAIIFSTGGQLLASASDDNMVRLWNSATGEQVQKLEGHSNSVTAVAFSADGRLLASASYDSTVRLWNLAIGEEVETLEQSVTVHQLRFLSDSQSLETEKGILRLRSGRSNVLSLPPKLTGDIFLNGDWVTCDSRNLVWLPHNYQGTCSAWRGHVLVIGQSSGQVHFFEFRPWNAFL</sequence>
<organism evidence="8 9">
    <name type="scientific">Hyaloscypha variabilis (strain UAMH 11265 / GT02V1 / F)</name>
    <name type="common">Meliniomyces variabilis</name>
    <dbReference type="NCBI Taxonomy" id="1149755"/>
    <lineage>
        <taxon>Eukaryota</taxon>
        <taxon>Fungi</taxon>
        <taxon>Dikarya</taxon>
        <taxon>Ascomycota</taxon>
        <taxon>Pezizomycotina</taxon>
        <taxon>Leotiomycetes</taxon>
        <taxon>Helotiales</taxon>
        <taxon>Hyaloscyphaceae</taxon>
        <taxon>Hyaloscypha</taxon>
        <taxon>Hyaloscypha variabilis</taxon>
    </lineage>
</organism>
<protein>
    <recommendedName>
        <fullName evidence="4">Mitochondrial division protein 1</fullName>
    </recommendedName>
</protein>
<dbReference type="Pfam" id="PF00400">
    <property type="entry name" value="WD40"/>
    <property type="match status" value="4"/>
</dbReference>
<dbReference type="PRINTS" id="PR00320">
    <property type="entry name" value="GPROTEINBRPT"/>
</dbReference>
<dbReference type="InterPro" id="IPR015943">
    <property type="entry name" value="WD40/YVTN_repeat-like_dom_sf"/>
</dbReference>
<dbReference type="InterPro" id="IPR056884">
    <property type="entry name" value="NPHP3-like_N"/>
</dbReference>
<dbReference type="OrthoDB" id="674604at2759"/>
<dbReference type="InterPro" id="IPR027417">
    <property type="entry name" value="P-loop_NTPase"/>
</dbReference>
<gene>
    <name evidence="8" type="ORF">L207DRAFT_572057</name>
</gene>
<dbReference type="SMART" id="SM00320">
    <property type="entry name" value="WD40"/>
    <property type="match status" value="4"/>
</dbReference>
<dbReference type="GO" id="GO:0005634">
    <property type="term" value="C:nucleus"/>
    <property type="evidence" value="ECO:0007669"/>
    <property type="project" value="TreeGrafter"/>
</dbReference>
<feature type="repeat" description="WD" evidence="6">
    <location>
        <begin position="928"/>
        <end position="969"/>
    </location>
</feature>
<dbReference type="Proteomes" id="UP000235786">
    <property type="component" value="Unassembled WGS sequence"/>
</dbReference>
<dbReference type="PANTHER" id="PTHR22847:SF637">
    <property type="entry name" value="WD REPEAT DOMAIN 5B"/>
    <property type="match status" value="1"/>
</dbReference>
<keyword evidence="1 6" id="KW-0853">WD repeat</keyword>
<feature type="repeat" description="WD" evidence="6">
    <location>
        <begin position="839"/>
        <end position="885"/>
    </location>
</feature>
<evidence type="ECO:0000259" key="7">
    <source>
        <dbReference type="Pfam" id="PF24883"/>
    </source>
</evidence>
<name>A0A2J6R136_HYAVF</name>
<keyword evidence="2" id="KW-0677">Repeat</keyword>
<dbReference type="SUPFAM" id="SSF52540">
    <property type="entry name" value="P-loop containing nucleoside triphosphate hydrolases"/>
    <property type="match status" value="1"/>
</dbReference>
<dbReference type="PROSITE" id="PS50082">
    <property type="entry name" value="WD_REPEATS_2"/>
    <property type="match status" value="4"/>
</dbReference>
<evidence type="ECO:0000256" key="3">
    <source>
        <dbReference type="ARBA" id="ARBA00038415"/>
    </source>
</evidence>
<dbReference type="Pfam" id="PF24883">
    <property type="entry name" value="NPHP3_N"/>
    <property type="match status" value="1"/>
</dbReference>
<feature type="repeat" description="WD" evidence="6">
    <location>
        <begin position="886"/>
        <end position="927"/>
    </location>
</feature>
<comment type="similarity">
    <text evidence="3">Belongs to the WD repeat MDV1/CAF4 family.</text>
</comment>
<dbReference type="CDD" id="cd00200">
    <property type="entry name" value="WD40"/>
    <property type="match status" value="1"/>
</dbReference>
<dbReference type="InterPro" id="IPR019775">
    <property type="entry name" value="WD40_repeat_CS"/>
</dbReference>
<dbReference type="InterPro" id="IPR020472">
    <property type="entry name" value="WD40_PAC1"/>
</dbReference>
<evidence type="ECO:0000256" key="1">
    <source>
        <dbReference type="ARBA" id="ARBA00022574"/>
    </source>
</evidence>
<evidence type="ECO:0000256" key="2">
    <source>
        <dbReference type="ARBA" id="ARBA00022737"/>
    </source>
</evidence>
<accession>A0A2J6R136</accession>
<dbReference type="PANTHER" id="PTHR22847">
    <property type="entry name" value="WD40 REPEAT PROTEIN"/>
    <property type="match status" value="1"/>
</dbReference>
<dbReference type="PROSITE" id="PS50294">
    <property type="entry name" value="WD_REPEATS_REGION"/>
    <property type="match status" value="4"/>
</dbReference>
<evidence type="ECO:0000313" key="9">
    <source>
        <dbReference type="Proteomes" id="UP000235786"/>
    </source>
</evidence>
<evidence type="ECO:0000256" key="4">
    <source>
        <dbReference type="ARBA" id="ARBA00039789"/>
    </source>
</evidence>
<keyword evidence="9" id="KW-1185">Reference proteome</keyword>
<dbReference type="GO" id="GO:1990234">
    <property type="term" value="C:transferase complex"/>
    <property type="evidence" value="ECO:0007669"/>
    <property type="project" value="UniProtKB-ARBA"/>
</dbReference>
<dbReference type="Gene3D" id="2.130.10.10">
    <property type="entry name" value="YVTN repeat-like/Quinoprotein amine dehydrogenase"/>
    <property type="match status" value="2"/>
</dbReference>
<evidence type="ECO:0000256" key="5">
    <source>
        <dbReference type="ARBA" id="ARBA00043913"/>
    </source>
</evidence>
<feature type="domain" description="Nephrocystin 3-like N-terminal" evidence="7">
    <location>
        <begin position="224"/>
        <end position="379"/>
    </location>
</feature>
<dbReference type="SUPFAM" id="SSF50978">
    <property type="entry name" value="WD40 repeat-like"/>
    <property type="match status" value="1"/>
</dbReference>
<evidence type="ECO:0000256" key="6">
    <source>
        <dbReference type="PROSITE-ProRule" id="PRU00221"/>
    </source>
</evidence>
<evidence type="ECO:0000313" key="8">
    <source>
        <dbReference type="EMBL" id="PMD32232.1"/>
    </source>
</evidence>
<dbReference type="STRING" id="1149755.A0A2J6R136"/>
<dbReference type="EMBL" id="KZ613959">
    <property type="protein sequence ID" value="PMD32232.1"/>
    <property type="molecule type" value="Genomic_DNA"/>
</dbReference>